<sequence>MLSARFNCILCWFCASVIGLRAELGTILDSCSLSPAVETIIQLQHQRFVHNNHADVCIISTNNSTLDQTHPTVKALFISNYPTKLVAEKLVAPDSTIKQKLASIVLLDASGWEQFPVQQFTHQFSVNPSHFIDARFIVLVTRSCFSDDRRNIIQFLNDQGILNYAIIPMPSSASEPVHNISVYTENRFSNETIFVQLGDLHNLHRIYPNKLTNFHGYTVFMEIIRDDFPYVVSYTKGYYSGVIPLVLSSFGMQFLNLSFFYIDPNFKSNQPEVQFGLITQQDDFQQQIVFREMTGMCLLCPENTHRYFSAHLMIPFSVEFSILLGTMIICCTLLRLLFPDLFRFDPLCFILFGAYRTACNHNLYTQLLLFLFAMLSFFLTKAYNSQILSLISFRNFHTRSNTIDEFMQSDYMVLAHQNQRSQFIEDILGSKLLSSEDEQRLSAKFGVDMHFFHCSLQRCCDAFELSSVYFQDESHPIYTVKEKLFSDIFRFQFVANSPFATVWKRYFGWTNDAGLWNYVIQYTLNLMRVRLKAPTPPLSEVLFTFEYLMTVWQLLAVGWIISFVVFIIEYFSAWKIFTNSRFK</sequence>
<keyword evidence="4" id="KW-1133">Transmembrane helix</keyword>
<keyword evidence="9" id="KW-1185">Reference proteome</keyword>
<keyword evidence="5" id="KW-0472">Membrane</keyword>
<keyword evidence="7" id="KW-0325">Glycoprotein</keyword>
<evidence type="ECO:0000256" key="4">
    <source>
        <dbReference type="ARBA" id="ARBA00022989"/>
    </source>
</evidence>
<proteinExistence type="predicted"/>
<reference evidence="8 9" key="1">
    <citation type="journal article" date="2002" name="Science">
        <title>The genome sequence of the malaria mosquito Anopheles gambiae.</title>
        <authorList>
            <person name="Holt R.A."/>
            <person name="Subramanian G.M."/>
            <person name="Halpern A."/>
            <person name="Sutton G.G."/>
            <person name="Charlab R."/>
            <person name="Nusskern D.R."/>
            <person name="Wincker P."/>
            <person name="Clark A.G."/>
            <person name="Ribeiro J.M."/>
            <person name="Wides R."/>
            <person name="Salzberg S.L."/>
            <person name="Loftus B."/>
            <person name="Yandell M."/>
            <person name="Majoros W.H."/>
            <person name="Rusch D.B."/>
            <person name="Lai Z."/>
            <person name="Kraft C.L."/>
            <person name="Abril J.F."/>
            <person name="Anthouard V."/>
            <person name="Arensburger P."/>
            <person name="Atkinson P.W."/>
            <person name="Baden H."/>
            <person name="de Berardinis V."/>
            <person name="Baldwin D."/>
            <person name="Benes V."/>
            <person name="Biedler J."/>
            <person name="Blass C."/>
            <person name="Bolanos R."/>
            <person name="Boscus D."/>
            <person name="Barnstead M."/>
            <person name="Cai S."/>
            <person name="Center A."/>
            <person name="Chaturverdi K."/>
            <person name="Christophides G.K."/>
            <person name="Chrystal M.A."/>
            <person name="Clamp M."/>
            <person name="Cravchik A."/>
            <person name="Curwen V."/>
            <person name="Dana A."/>
            <person name="Delcher A."/>
            <person name="Dew I."/>
            <person name="Evans C.A."/>
            <person name="Flanigan M."/>
            <person name="Grundschober-Freimoser A."/>
            <person name="Friedli L."/>
            <person name="Gu Z."/>
            <person name="Guan P."/>
            <person name="Guigo R."/>
            <person name="Hillenmeyer M.E."/>
            <person name="Hladun S.L."/>
            <person name="Hogan J.R."/>
            <person name="Hong Y.S."/>
            <person name="Hoover J."/>
            <person name="Jaillon O."/>
            <person name="Ke Z."/>
            <person name="Kodira C."/>
            <person name="Kokoza E."/>
            <person name="Koutsos A."/>
            <person name="Letunic I."/>
            <person name="Levitsky A."/>
            <person name="Liang Y."/>
            <person name="Lin J.J."/>
            <person name="Lobo N.F."/>
            <person name="Lopez J.R."/>
            <person name="Malek J.A."/>
            <person name="McIntosh T.C."/>
            <person name="Meister S."/>
            <person name="Miller J."/>
            <person name="Mobarry C."/>
            <person name="Mongin E."/>
            <person name="Murphy S.D."/>
            <person name="O'Brochta D.A."/>
            <person name="Pfannkoch C."/>
            <person name="Qi R."/>
            <person name="Regier M.A."/>
            <person name="Remington K."/>
            <person name="Shao H."/>
            <person name="Sharakhova M.V."/>
            <person name="Sitter C.D."/>
            <person name="Shetty J."/>
            <person name="Smith T.J."/>
            <person name="Strong R."/>
            <person name="Sun J."/>
            <person name="Thomasova D."/>
            <person name="Ton L.Q."/>
            <person name="Topalis P."/>
            <person name="Tu Z."/>
            <person name="Unger M.F."/>
            <person name="Walenz B."/>
            <person name="Wang A."/>
            <person name="Wang J."/>
            <person name="Wang M."/>
            <person name="Wang X."/>
            <person name="Woodford K.J."/>
            <person name="Wortman J.R."/>
            <person name="Wu M."/>
            <person name="Yao A."/>
            <person name="Zdobnov E.M."/>
            <person name="Zhang H."/>
            <person name="Zhao Q."/>
            <person name="Zhao S."/>
            <person name="Zhu S.C."/>
            <person name="Zhimulev I."/>
            <person name="Coluzzi M."/>
            <person name="della Torre A."/>
            <person name="Roth C.W."/>
            <person name="Louis C."/>
            <person name="Kalush F."/>
            <person name="Mural R.J."/>
            <person name="Myers E.W."/>
            <person name="Adams M.D."/>
            <person name="Smith H.O."/>
            <person name="Broder S."/>
            <person name="Gardner M.J."/>
            <person name="Fraser C.M."/>
            <person name="Birney E."/>
            <person name="Bork P."/>
            <person name="Brey P.T."/>
            <person name="Venter J.C."/>
            <person name="Weissenbach J."/>
            <person name="Kafatos F.C."/>
            <person name="Collins F.H."/>
            <person name="Hoffman S.L."/>
        </authorList>
    </citation>
    <scope>NUCLEOTIDE SEQUENCE [LARGE SCALE GENOMIC DNA]</scope>
    <source>
        <strain evidence="8 9">PEST</strain>
    </source>
</reference>
<dbReference type="GO" id="GO:0005886">
    <property type="term" value="C:plasma membrane"/>
    <property type="evidence" value="ECO:0007669"/>
    <property type="project" value="UniProtKB-SubCell"/>
</dbReference>
<dbReference type="PANTHER" id="PTHR42643:SF41">
    <property type="entry name" value="IONOTROPIC RECEPTOR 20A-RELATED"/>
    <property type="match status" value="1"/>
</dbReference>
<dbReference type="InterPro" id="IPR052192">
    <property type="entry name" value="Insect_Ionotropic_Sensory_Rcpt"/>
</dbReference>
<keyword evidence="3" id="KW-0812">Transmembrane</keyword>
<dbReference type="FunCoup" id="A0A2Y9D2A0">
    <property type="interactions" value="56"/>
</dbReference>
<dbReference type="EnsemblMetazoa" id="AGAP029170-RA">
    <property type="protein sequence ID" value="AGAP029170-PA"/>
    <property type="gene ID" value="AGAP029170"/>
</dbReference>
<reference evidence="8 9" key="2">
    <citation type="journal article" date="2004" name="Trends Parasitol.">
        <title>The Anopheles gambiae genome: an update.</title>
        <authorList>
            <person name="Mongin E."/>
            <person name="Louis C."/>
            <person name="Holt R.A."/>
            <person name="Birney E."/>
            <person name="Collins F.H."/>
        </authorList>
    </citation>
    <scope>NUCLEOTIDE SEQUENCE [LARGE SCALE GENOMIC DNA]</scope>
    <source>
        <strain evidence="8 9">PEST</strain>
    </source>
</reference>
<comment type="subcellular location">
    <subcellularLocation>
        <location evidence="1">Cell membrane</location>
        <topology evidence="1">Multi-pass membrane protein</topology>
    </subcellularLocation>
</comment>
<name>A0A2Y9D2A0_ANOGA</name>
<evidence type="ECO:0000256" key="6">
    <source>
        <dbReference type="ARBA" id="ARBA00023170"/>
    </source>
</evidence>
<dbReference type="Proteomes" id="UP000007062">
    <property type="component" value="Chromosome 2L"/>
</dbReference>
<keyword evidence="2" id="KW-1003">Cell membrane</keyword>
<evidence type="ECO:0000313" key="9">
    <source>
        <dbReference type="Proteomes" id="UP000007062"/>
    </source>
</evidence>
<organism evidence="8 9">
    <name type="scientific">Anopheles gambiae</name>
    <name type="common">African malaria mosquito</name>
    <dbReference type="NCBI Taxonomy" id="7165"/>
    <lineage>
        <taxon>Eukaryota</taxon>
        <taxon>Metazoa</taxon>
        <taxon>Ecdysozoa</taxon>
        <taxon>Arthropoda</taxon>
        <taxon>Hexapoda</taxon>
        <taxon>Insecta</taxon>
        <taxon>Pterygota</taxon>
        <taxon>Neoptera</taxon>
        <taxon>Endopterygota</taxon>
        <taxon>Diptera</taxon>
        <taxon>Nematocera</taxon>
        <taxon>Culicoidea</taxon>
        <taxon>Culicidae</taxon>
        <taxon>Anophelinae</taxon>
        <taxon>Anopheles</taxon>
    </lineage>
</organism>
<evidence type="ECO:0000256" key="7">
    <source>
        <dbReference type="ARBA" id="ARBA00023180"/>
    </source>
</evidence>
<dbReference type="EMBL" id="AAAB01008807">
    <property type="status" value="NOT_ANNOTATED_CDS"/>
    <property type="molecule type" value="Genomic_DNA"/>
</dbReference>
<evidence type="ECO:0000256" key="1">
    <source>
        <dbReference type="ARBA" id="ARBA00004651"/>
    </source>
</evidence>
<evidence type="ECO:0000256" key="2">
    <source>
        <dbReference type="ARBA" id="ARBA00022475"/>
    </source>
</evidence>
<keyword evidence="6" id="KW-0675">Receptor</keyword>
<dbReference type="PANTHER" id="PTHR42643">
    <property type="entry name" value="IONOTROPIC RECEPTOR 20A-RELATED"/>
    <property type="match status" value="1"/>
</dbReference>
<dbReference type="AlphaFoldDB" id="A0A2Y9D2A0"/>
<evidence type="ECO:0000313" key="8">
    <source>
        <dbReference type="EnsemblMetazoa" id="AGAP029170-PA"/>
    </source>
</evidence>
<dbReference type="InParanoid" id="A0A2Y9D2A0"/>
<protein>
    <submittedName>
        <fullName evidence="8">Uncharacterized protein</fullName>
    </submittedName>
</protein>
<accession>A0A2Y9D2A0</accession>
<evidence type="ECO:0000256" key="5">
    <source>
        <dbReference type="ARBA" id="ARBA00023136"/>
    </source>
</evidence>
<reference evidence="8" key="3">
    <citation type="submission" date="2020-05" db="UniProtKB">
        <authorList>
            <consortium name="EnsemblMetazoa"/>
        </authorList>
    </citation>
    <scope>IDENTIFICATION</scope>
    <source>
        <strain evidence="8">PEST</strain>
    </source>
</reference>
<dbReference type="VEuPathDB" id="VectorBase:AGAMI1_008454"/>
<evidence type="ECO:0000256" key="3">
    <source>
        <dbReference type="ARBA" id="ARBA00022692"/>
    </source>
</evidence>
<dbReference type="VEuPathDB" id="VectorBase:AGAP029170"/>